<evidence type="ECO:0000313" key="2">
    <source>
        <dbReference type="Proteomes" id="UP000051677"/>
    </source>
</evidence>
<reference evidence="1 2" key="1">
    <citation type="submission" date="2015-10" db="EMBL/GenBank/DDBJ databases">
        <title>Mycobacterium gordonae draft genome assembly.</title>
        <authorList>
            <person name="Ustinova V."/>
            <person name="Smirnova T."/>
            <person name="Blagodatskikh K."/>
            <person name="Varlamov D."/>
            <person name="Larionova E."/>
            <person name="Chernousova L."/>
        </authorList>
    </citation>
    <scope>NUCLEOTIDE SEQUENCE [LARGE SCALE GENOMIC DNA]</scope>
    <source>
        <strain evidence="1 2">CTRI 14-8773</strain>
    </source>
</reference>
<gene>
    <name evidence="1" type="ORF">AO501_02920</name>
</gene>
<dbReference type="OrthoDB" id="4747847at2"/>
<dbReference type="RefSeq" id="WP_055578779.1">
    <property type="nucleotide sequence ID" value="NZ_LKTM01000223.1"/>
</dbReference>
<dbReference type="Proteomes" id="UP000051677">
    <property type="component" value="Unassembled WGS sequence"/>
</dbReference>
<accession>A0A0Q2MEN9</accession>
<sequence length="172" mass="18721">MFAAAVLGASGMPTVARADPPGRLIYEMVVWAPDTRSQGWRGLLYDTEGNPVQAEPGQKVTTLLGDFVSVACEMLWDVCGMIRVDMAQWMKTHSTNTPSIGVSNDWDYRMYVSGETSPEPQWKSTLVHAGSEVPPNTTPVDTPMGPFRTGGPNAVGWARAGWFPVGWQPPPQ</sequence>
<dbReference type="AlphaFoldDB" id="A0A0Q2MEN9"/>
<dbReference type="EMBL" id="LKTM01000223">
    <property type="protein sequence ID" value="KQH78319.1"/>
    <property type="molecule type" value="Genomic_DNA"/>
</dbReference>
<comment type="caution">
    <text evidence="1">The sequence shown here is derived from an EMBL/GenBank/DDBJ whole genome shotgun (WGS) entry which is preliminary data.</text>
</comment>
<name>A0A0Q2MEN9_MYCGO</name>
<protein>
    <submittedName>
        <fullName evidence="1">Uncharacterized protein</fullName>
    </submittedName>
</protein>
<organism evidence="1 2">
    <name type="scientific">Mycobacterium gordonae</name>
    <dbReference type="NCBI Taxonomy" id="1778"/>
    <lineage>
        <taxon>Bacteria</taxon>
        <taxon>Bacillati</taxon>
        <taxon>Actinomycetota</taxon>
        <taxon>Actinomycetes</taxon>
        <taxon>Mycobacteriales</taxon>
        <taxon>Mycobacteriaceae</taxon>
        <taxon>Mycobacterium</taxon>
    </lineage>
</organism>
<proteinExistence type="predicted"/>
<evidence type="ECO:0000313" key="1">
    <source>
        <dbReference type="EMBL" id="KQH78319.1"/>
    </source>
</evidence>